<feature type="non-terminal residue" evidence="2">
    <location>
        <position position="1"/>
    </location>
</feature>
<dbReference type="RefSeq" id="XP_066659472.1">
    <property type="nucleotide sequence ID" value="XM_066798635.1"/>
</dbReference>
<reference evidence="2 3" key="1">
    <citation type="submission" date="2024-04" db="EMBL/GenBank/DDBJ databases">
        <title>Phyllosticta paracitricarpa is synonymous to the EU quarantine fungus P. citricarpa based on phylogenomic analyses.</title>
        <authorList>
            <consortium name="Lawrence Berkeley National Laboratory"/>
            <person name="Van ingen-buijs V.A."/>
            <person name="Van westerhoven A.C."/>
            <person name="Haridas S."/>
            <person name="Skiadas P."/>
            <person name="Martin F."/>
            <person name="Groenewald J.Z."/>
            <person name="Crous P.W."/>
            <person name="Seidl M.F."/>
        </authorList>
    </citation>
    <scope>NUCLEOTIDE SEQUENCE [LARGE SCALE GENOMIC DNA]</scope>
    <source>
        <strain evidence="2 3">CPC 17464</strain>
    </source>
</reference>
<dbReference type="CDD" id="cd13214">
    <property type="entry name" value="PH-GRAM_WBP2"/>
    <property type="match status" value="1"/>
</dbReference>
<protein>
    <submittedName>
        <fullName evidence="2">Uncharacterized protein</fullName>
    </submittedName>
</protein>
<evidence type="ECO:0000313" key="3">
    <source>
        <dbReference type="Proteomes" id="UP001360953"/>
    </source>
</evidence>
<feature type="compositionally biased region" description="Basic and acidic residues" evidence="1">
    <location>
        <begin position="371"/>
        <end position="392"/>
    </location>
</feature>
<dbReference type="GeneID" id="92031541"/>
<gene>
    <name evidence="2" type="ORF">J3D65DRAFT_608915</name>
</gene>
<organism evidence="2 3">
    <name type="scientific">Phyllosticta citribraziliensis</name>
    <dbReference type="NCBI Taxonomy" id="989973"/>
    <lineage>
        <taxon>Eukaryota</taxon>
        <taxon>Fungi</taxon>
        <taxon>Dikarya</taxon>
        <taxon>Ascomycota</taxon>
        <taxon>Pezizomycotina</taxon>
        <taxon>Dothideomycetes</taxon>
        <taxon>Dothideomycetes incertae sedis</taxon>
        <taxon>Botryosphaeriales</taxon>
        <taxon>Phyllostictaceae</taxon>
        <taxon>Phyllosticta</taxon>
    </lineage>
</organism>
<name>A0ABR1M8N3_9PEZI</name>
<dbReference type="Proteomes" id="UP001360953">
    <property type="component" value="Unassembled WGS sequence"/>
</dbReference>
<dbReference type="PANTHER" id="PTHR31606">
    <property type="entry name" value="WW DOMAIN BINDING PROTEIN 2, ISOFORM E"/>
    <property type="match status" value="1"/>
</dbReference>
<dbReference type="PANTHER" id="PTHR31606:SF1">
    <property type="entry name" value="WW DOMAIN BINDING PROTEIN 2, ISOFORM E"/>
    <property type="match status" value="1"/>
</dbReference>
<feature type="region of interest" description="Disordered" evidence="1">
    <location>
        <begin position="304"/>
        <end position="392"/>
    </location>
</feature>
<feature type="compositionally biased region" description="Pro residues" evidence="1">
    <location>
        <begin position="307"/>
        <end position="327"/>
    </location>
</feature>
<sequence length="392" mass="42430">MDFMEIDVRGITSQTRHRIANFELAAGAVAAGYPILAKTRNGESRRRRPPGTGTGAWTAAGGEVLAHGPAPAGAQHASLYAFPIHLPHLTTEPKLSHHALQHHFRLPKTHDHHSQIYCSTATINMSLNWVMLAEPDGFALLPGEQHLWKSSPRTTLSLQSKNKFPGNEPFSLSSSAGTVYLTNQRVVYLPAKPTEQLQSFAAFILNLRDTHVVTPLWGANYWLALVRPVPGGNIPPQHSELELKLTFKDGGAYDFATTYGRIKERLQQAVDVARDSGRYTESDSLRGPGAFGGVDLEAVHLDQLPAYEPPPPVDAPSAPSAPHPAPPAATNLGAGRDSGLGTSSPDSMAAAAPKPTDNYEPPADPPPDYEEVQRESVADELERRLRNDESGR</sequence>
<proteinExistence type="predicted"/>
<dbReference type="InterPro" id="IPR044852">
    <property type="entry name" value="WBP2-like"/>
</dbReference>
<comment type="caution">
    <text evidence="2">The sequence shown here is derived from an EMBL/GenBank/DDBJ whole genome shotgun (WGS) entry which is preliminary data.</text>
</comment>
<dbReference type="SUPFAM" id="SSF50729">
    <property type="entry name" value="PH domain-like"/>
    <property type="match status" value="1"/>
</dbReference>
<evidence type="ECO:0000256" key="1">
    <source>
        <dbReference type="SAM" id="MobiDB-lite"/>
    </source>
</evidence>
<dbReference type="EMBL" id="JBBPEH010000001">
    <property type="protein sequence ID" value="KAK7544237.1"/>
    <property type="molecule type" value="Genomic_DNA"/>
</dbReference>
<accession>A0ABR1M8N3</accession>
<evidence type="ECO:0000313" key="2">
    <source>
        <dbReference type="EMBL" id="KAK7544237.1"/>
    </source>
</evidence>
<keyword evidence="3" id="KW-1185">Reference proteome</keyword>